<evidence type="ECO:0000256" key="6">
    <source>
        <dbReference type="ARBA" id="ARBA00023288"/>
    </source>
</evidence>
<evidence type="ECO:0000256" key="3">
    <source>
        <dbReference type="ARBA" id="ARBA00022741"/>
    </source>
</evidence>
<dbReference type="FunFam" id="3.40.50.300:FF:000586">
    <property type="entry name" value="Rab family GTPase"/>
    <property type="match status" value="1"/>
</dbReference>
<dbReference type="InterPro" id="IPR001806">
    <property type="entry name" value="Small_GTPase"/>
</dbReference>
<dbReference type="Proteomes" id="UP001162131">
    <property type="component" value="Unassembled WGS sequence"/>
</dbReference>
<keyword evidence="5" id="KW-0472">Membrane</keyword>
<evidence type="ECO:0000256" key="5">
    <source>
        <dbReference type="ARBA" id="ARBA00023136"/>
    </source>
</evidence>
<keyword evidence="8" id="KW-1185">Reference proteome</keyword>
<sequence length="195" mass="22691">MEEGKEYDYLFKLVIVGDSCVGKSCLLLRFADDSFDKISMATIGVDFKIRTLDLGETSVKLQIWDTGGNERFRNSRTSYYRDADGFMIVFDKTHRNSFENTQMWMYEVDRYANKNAIRILVGNKSDIENRYQVTREEAEEKAKRYGIPYIETSAKNAYQVDLAFETIARELIKQRKALGTHIVSQPAPWSVWQHI</sequence>
<name>A0AAU9IKK6_9CILI</name>
<accession>A0AAU9IKK6</accession>
<dbReference type="InterPro" id="IPR005225">
    <property type="entry name" value="Small_GTP-bd"/>
</dbReference>
<keyword evidence="3" id="KW-0547">Nucleotide-binding</keyword>
<reference evidence="7" key="1">
    <citation type="submission" date="2021-09" db="EMBL/GenBank/DDBJ databases">
        <authorList>
            <consortium name="AG Swart"/>
            <person name="Singh M."/>
            <person name="Singh A."/>
            <person name="Seah K."/>
            <person name="Emmerich C."/>
        </authorList>
    </citation>
    <scope>NUCLEOTIDE SEQUENCE</scope>
    <source>
        <strain evidence="7">ATCC30299</strain>
    </source>
</reference>
<evidence type="ECO:0000256" key="1">
    <source>
        <dbReference type="ARBA" id="ARBA00004308"/>
    </source>
</evidence>
<dbReference type="PROSITE" id="PS51421">
    <property type="entry name" value="RAS"/>
    <property type="match status" value="1"/>
</dbReference>
<comment type="subcellular location">
    <subcellularLocation>
        <location evidence="1">Endomembrane system</location>
    </subcellularLocation>
</comment>
<evidence type="ECO:0000256" key="4">
    <source>
        <dbReference type="ARBA" id="ARBA00023134"/>
    </source>
</evidence>
<dbReference type="GO" id="GO:0003924">
    <property type="term" value="F:GTPase activity"/>
    <property type="evidence" value="ECO:0007669"/>
    <property type="project" value="InterPro"/>
</dbReference>
<proteinExistence type="inferred from homology"/>
<keyword evidence="4" id="KW-0342">GTP-binding</keyword>
<keyword evidence="6" id="KW-0449">Lipoprotein</keyword>
<dbReference type="SMART" id="SM00174">
    <property type="entry name" value="RHO"/>
    <property type="match status" value="1"/>
</dbReference>
<comment type="caution">
    <text evidence="7">The sequence shown here is derived from an EMBL/GenBank/DDBJ whole genome shotgun (WGS) entry which is preliminary data.</text>
</comment>
<dbReference type="GO" id="GO:0005525">
    <property type="term" value="F:GTP binding"/>
    <property type="evidence" value="ECO:0007669"/>
    <property type="project" value="UniProtKB-KW"/>
</dbReference>
<evidence type="ECO:0000313" key="7">
    <source>
        <dbReference type="EMBL" id="CAG9314023.1"/>
    </source>
</evidence>
<gene>
    <name evidence="7" type="ORF">BSTOLATCC_MIC9823</name>
</gene>
<dbReference type="SUPFAM" id="SSF52540">
    <property type="entry name" value="P-loop containing nucleoside triphosphate hydrolases"/>
    <property type="match status" value="1"/>
</dbReference>
<protein>
    <submittedName>
        <fullName evidence="7">Uncharacterized protein</fullName>
    </submittedName>
</protein>
<dbReference type="PANTHER" id="PTHR47980">
    <property type="entry name" value="LD44762P"/>
    <property type="match status" value="1"/>
</dbReference>
<dbReference type="SMART" id="SM00173">
    <property type="entry name" value="RAS"/>
    <property type="match status" value="1"/>
</dbReference>
<dbReference type="AlphaFoldDB" id="A0AAU9IKK6"/>
<dbReference type="NCBIfam" id="TIGR00231">
    <property type="entry name" value="small_GTP"/>
    <property type="match status" value="1"/>
</dbReference>
<dbReference type="PROSITE" id="PS51420">
    <property type="entry name" value="RHO"/>
    <property type="match status" value="1"/>
</dbReference>
<evidence type="ECO:0000256" key="2">
    <source>
        <dbReference type="ARBA" id="ARBA00006270"/>
    </source>
</evidence>
<organism evidence="7 8">
    <name type="scientific">Blepharisma stoltei</name>
    <dbReference type="NCBI Taxonomy" id="1481888"/>
    <lineage>
        <taxon>Eukaryota</taxon>
        <taxon>Sar</taxon>
        <taxon>Alveolata</taxon>
        <taxon>Ciliophora</taxon>
        <taxon>Postciliodesmatophora</taxon>
        <taxon>Heterotrichea</taxon>
        <taxon>Heterotrichida</taxon>
        <taxon>Blepharismidae</taxon>
        <taxon>Blepharisma</taxon>
    </lineage>
</organism>
<dbReference type="GO" id="GO:0012505">
    <property type="term" value="C:endomembrane system"/>
    <property type="evidence" value="ECO:0007669"/>
    <property type="project" value="UniProtKB-SubCell"/>
</dbReference>
<dbReference type="SMART" id="SM00175">
    <property type="entry name" value="RAB"/>
    <property type="match status" value="1"/>
</dbReference>
<dbReference type="Gene3D" id="3.40.50.300">
    <property type="entry name" value="P-loop containing nucleotide triphosphate hydrolases"/>
    <property type="match status" value="1"/>
</dbReference>
<dbReference type="Pfam" id="PF00071">
    <property type="entry name" value="Ras"/>
    <property type="match status" value="1"/>
</dbReference>
<dbReference type="SMART" id="SM00176">
    <property type="entry name" value="RAN"/>
    <property type="match status" value="1"/>
</dbReference>
<dbReference type="InterPro" id="IPR050305">
    <property type="entry name" value="Small_GTPase_Rab"/>
</dbReference>
<dbReference type="InterPro" id="IPR027417">
    <property type="entry name" value="P-loop_NTPase"/>
</dbReference>
<dbReference type="PRINTS" id="PR00449">
    <property type="entry name" value="RASTRNSFRMNG"/>
</dbReference>
<dbReference type="EMBL" id="CAJZBQ010000011">
    <property type="protein sequence ID" value="CAG9314023.1"/>
    <property type="molecule type" value="Genomic_DNA"/>
</dbReference>
<dbReference type="PROSITE" id="PS51419">
    <property type="entry name" value="RAB"/>
    <property type="match status" value="1"/>
</dbReference>
<comment type="similarity">
    <text evidence="2">Belongs to the small GTPase superfamily. Rab family.</text>
</comment>
<evidence type="ECO:0000313" key="8">
    <source>
        <dbReference type="Proteomes" id="UP001162131"/>
    </source>
</evidence>